<accession>A0A256G8H9</accession>
<dbReference type="EMBL" id="NNRM01000039">
    <property type="protein sequence ID" value="OYR23427.1"/>
    <property type="molecule type" value="Genomic_DNA"/>
</dbReference>
<evidence type="ECO:0000256" key="1">
    <source>
        <dbReference type="ARBA" id="ARBA00004141"/>
    </source>
</evidence>
<evidence type="ECO:0000313" key="7">
    <source>
        <dbReference type="Proteomes" id="UP000216188"/>
    </source>
</evidence>
<evidence type="ECO:0000313" key="6">
    <source>
        <dbReference type="EMBL" id="OYR23427.1"/>
    </source>
</evidence>
<proteinExistence type="predicted"/>
<keyword evidence="7" id="KW-1185">Reference proteome</keyword>
<keyword evidence="2 5" id="KW-0812">Transmembrane</keyword>
<evidence type="ECO:0000256" key="2">
    <source>
        <dbReference type="ARBA" id="ARBA00022692"/>
    </source>
</evidence>
<comment type="subcellular location">
    <subcellularLocation>
        <location evidence="1">Membrane</location>
        <topology evidence="1">Multi-pass membrane protein</topology>
    </subcellularLocation>
</comment>
<sequence length="51" mass="5468">MIALALIASSLLAAADYTVQHALSTQFRVGVMTVSIGGIYFISLRAKERGR</sequence>
<gene>
    <name evidence="6" type="ORF">CEV34_3431</name>
</gene>
<keyword evidence="3 5" id="KW-1133">Transmembrane helix</keyword>
<evidence type="ECO:0000256" key="3">
    <source>
        <dbReference type="ARBA" id="ARBA00022989"/>
    </source>
</evidence>
<dbReference type="SUPFAM" id="SSF81345">
    <property type="entry name" value="ABC transporter involved in vitamin B12 uptake, BtuC"/>
    <property type="match status" value="1"/>
</dbReference>
<organism evidence="6 7">
    <name type="scientific">Brucella pseudogrignonensis</name>
    <dbReference type="NCBI Taxonomy" id="419475"/>
    <lineage>
        <taxon>Bacteria</taxon>
        <taxon>Pseudomonadati</taxon>
        <taxon>Pseudomonadota</taxon>
        <taxon>Alphaproteobacteria</taxon>
        <taxon>Hyphomicrobiales</taxon>
        <taxon>Brucellaceae</taxon>
        <taxon>Brucella/Ochrobactrum group</taxon>
        <taxon>Brucella</taxon>
    </lineage>
</organism>
<dbReference type="AlphaFoldDB" id="A0A256G8H9"/>
<name>A0A256G8H9_9HYPH</name>
<dbReference type="GO" id="GO:0016020">
    <property type="term" value="C:membrane"/>
    <property type="evidence" value="ECO:0007669"/>
    <property type="project" value="UniProtKB-SubCell"/>
</dbReference>
<evidence type="ECO:0000256" key="4">
    <source>
        <dbReference type="ARBA" id="ARBA00023136"/>
    </source>
</evidence>
<keyword evidence="4 5" id="KW-0472">Membrane</keyword>
<comment type="caution">
    <text evidence="6">The sequence shown here is derived from an EMBL/GenBank/DDBJ whole genome shotgun (WGS) entry which is preliminary data.</text>
</comment>
<protein>
    <submittedName>
        <fullName evidence="6">Uncharacterized protein</fullName>
    </submittedName>
</protein>
<dbReference type="InterPro" id="IPR037294">
    <property type="entry name" value="ABC_BtuC-like"/>
</dbReference>
<feature type="transmembrane region" description="Helical" evidence="5">
    <location>
        <begin position="25"/>
        <end position="44"/>
    </location>
</feature>
<dbReference type="Gene3D" id="1.10.3470.10">
    <property type="entry name" value="ABC transporter involved in vitamin B12 uptake, BtuC"/>
    <property type="match status" value="1"/>
</dbReference>
<dbReference type="Proteomes" id="UP000216188">
    <property type="component" value="Unassembled WGS sequence"/>
</dbReference>
<evidence type="ECO:0000256" key="5">
    <source>
        <dbReference type="SAM" id="Phobius"/>
    </source>
</evidence>
<reference evidence="6 7" key="1">
    <citation type="submission" date="2017-07" db="EMBL/GenBank/DDBJ databases">
        <title>Phylogenetic study on the rhizospheric bacterium Ochrobactrum sp. A44.</title>
        <authorList>
            <person name="Krzyzanowska D.M."/>
            <person name="Ossowicki A."/>
            <person name="Rajewska M."/>
            <person name="Maciag T."/>
            <person name="Kaczynski Z."/>
            <person name="Czerwicka M."/>
            <person name="Jafra S."/>
        </authorList>
    </citation>
    <scope>NUCLEOTIDE SEQUENCE [LARGE SCALE GENOMIC DNA]</scope>
    <source>
        <strain evidence="6 7">CCUG 30717</strain>
    </source>
</reference>